<sequence>MAMGFGSQMANTPMVIMWPNSDGTITLSQRKAPQEVMPTLDASPPRTATAQPALSSLSGSNPKLVFTIPAASSTSNTVIWAFSNVNPDSNAEDATLQIHLNSGPITLDISQTLTSGSKDPTNPVSTIAQTASGGGSGNSTSTSTPSVSDGIPLLPYQKYIVAHAILLVVGFLFLLPLGAIISRYLRTFSPVWFKLHWIIQWVLALPLIVTGFALGVTSVNMAGVPHQNDTHKRWGVAIFVVYIMQLALGAFIHFLKIPVLPLRGRAFQNYFHAVLGIFIIGASFYQVRTGFRTEWPLATGRGSVGNGANVVWIVWLVLILVVYFAGMLFLPRQYKQEEDSRRVALKSSEPSIEMVQGQQRPARTY</sequence>
<dbReference type="SUPFAM" id="SSF49344">
    <property type="entry name" value="CBD9-like"/>
    <property type="match status" value="1"/>
</dbReference>
<feature type="transmembrane region" description="Helical" evidence="8">
    <location>
        <begin position="160"/>
        <end position="185"/>
    </location>
</feature>
<evidence type="ECO:0000256" key="3">
    <source>
        <dbReference type="ARBA" id="ARBA00022692"/>
    </source>
</evidence>
<keyword evidence="4" id="KW-0249">Electron transport</keyword>
<feature type="transmembrane region" description="Helical" evidence="8">
    <location>
        <begin position="307"/>
        <end position="330"/>
    </location>
</feature>
<dbReference type="InterPro" id="IPR006593">
    <property type="entry name" value="Cyt_b561/ferric_Rdtase_TM"/>
</dbReference>
<keyword evidence="3 8" id="KW-0812">Transmembrane</keyword>
<dbReference type="Gene3D" id="1.20.120.1770">
    <property type="match status" value="1"/>
</dbReference>
<evidence type="ECO:0000256" key="8">
    <source>
        <dbReference type="SAM" id="Phobius"/>
    </source>
</evidence>
<keyword evidence="5 8" id="KW-1133">Transmembrane helix</keyword>
<feature type="region of interest" description="Disordered" evidence="7">
    <location>
        <begin position="113"/>
        <end position="144"/>
    </location>
</feature>
<dbReference type="AlphaFoldDB" id="A0A0C3S0N6"/>
<dbReference type="GO" id="GO:0016020">
    <property type="term" value="C:membrane"/>
    <property type="evidence" value="ECO:0007669"/>
    <property type="project" value="UniProtKB-SubCell"/>
</dbReference>
<dbReference type="InterPro" id="IPR015920">
    <property type="entry name" value="Cellobiose_DH-like_cyt"/>
</dbReference>
<dbReference type="Gene3D" id="2.60.40.1210">
    <property type="entry name" value="Cellobiose dehydrogenase, cytochrome domain"/>
    <property type="match status" value="1"/>
</dbReference>
<evidence type="ECO:0000259" key="9">
    <source>
        <dbReference type="PROSITE" id="PS50939"/>
    </source>
</evidence>
<dbReference type="PANTHER" id="PTHR47797:SF3">
    <property type="entry name" value="CYTOCHROME B561 DOMAIN-CONTAINING PROTEIN"/>
    <property type="match status" value="1"/>
</dbReference>
<feature type="transmembrane region" description="Helical" evidence="8">
    <location>
        <begin position="197"/>
        <end position="222"/>
    </location>
</feature>
<dbReference type="EMBL" id="KN840665">
    <property type="protein sequence ID" value="KIP02587.1"/>
    <property type="molecule type" value="Genomic_DNA"/>
</dbReference>
<feature type="compositionally biased region" description="Polar residues" evidence="7">
    <location>
        <begin position="113"/>
        <end position="129"/>
    </location>
</feature>
<comment type="subcellular location">
    <subcellularLocation>
        <location evidence="1">Membrane</location>
    </subcellularLocation>
</comment>
<feature type="domain" description="Cytochrome b561" evidence="9">
    <location>
        <begin position="128"/>
        <end position="330"/>
    </location>
</feature>
<gene>
    <name evidence="10" type="ORF">PHLGIDRAFT_95856</name>
</gene>
<evidence type="ECO:0000256" key="2">
    <source>
        <dbReference type="ARBA" id="ARBA00022448"/>
    </source>
</evidence>
<protein>
    <recommendedName>
        <fullName evidence="9">Cytochrome b561 domain-containing protein</fullName>
    </recommendedName>
</protein>
<evidence type="ECO:0000256" key="6">
    <source>
        <dbReference type="ARBA" id="ARBA00023136"/>
    </source>
</evidence>
<evidence type="ECO:0000313" key="10">
    <source>
        <dbReference type="EMBL" id="KIP02587.1"/>
    </source>
</evidence>
<evidence type="ECO:0000313" key="11">
    <source>
        <dbReference type="Proteomes" id="UP000053257"/>
    </source>
</evidence>
<feature type="transmembrane region" description="Helical" evidence="8">
    <location>
        <begin position="267"/>
        <end position="287"/>
    </location>
</feature>
<dbReference type="PROSITE" id="PS50939">
    <property type="entry name" value="CYTOCHROME_B561"/>
    <property type="match status" value="1"/>
</dbReference>
<dbReference type="SMART" id="SM00665">
    <property type="entry name" value="B561"/>
    <property type="match status" value="1"/>
</dbReference>
<evidence type="ECO:0000256" key="7">
    <source>
        <dbReference type="SAM" id="MobiDB-lite"/>
    </source>
</evidence>
<dbReference type="CDD" id="cd08760">
    <property type="entry name" value="Cyt_b561_FRRS1_like"/>
    <property type="match status" value="1"/>
</dbReference>
<evidence type="ECO:0000256" key="4">
    <source>
        <dbReference type="ARBA" id="ARBA00022982"/>
    </source>
</evidence>
<dbReference type="OrthoDB" id="19261at2759"/>
<accession>A0A0C3S0N6</accession>
<feature type="transmembrane region" description="Helical" evidence="8">
    <location>
        <begin position="234"/>
        <end position="255"/>
    </location>
</feature>
<evidence type="ECO:0000256" key="5">
    <source>
        <dbReference type="ARBA" id="ARBA00022989"/>
    </source>
</evidence>
<dbReference type="Pfam" id="PF16010">
    <property type="entry name" value="CDH-cyt"/>
    <property type="match status" value="1"/>
</dbReference>
<dbReference type="InterPro" id="IPR005018">
    <property type="entry name" value="DOMON_domain"/>
</dbReference>
<keyword evidence="2" id="KW-0813">Transport</keyword>
<organism evidence="10 11">
    <name type="scientific">Phlebiopsis gigantea (strain 11061_1 CR5-6)</name>
    <name type="common">White-rot fungus</name>
    <name type="synonym">Peniophora gigantea</name>
    <dbReference type="NCBI Taxonomy" id="745531"/>
    <lineage>
        <taxon>Eukaryota</taxon>
        <taxon>Fungi</taxon>
        <taxon>Dikarya</taxon>
        <taxon>Basidiomycota</taxon>
        <taxon>Agaricomycotina</taxon>
        <taxon>Agaricomycetes</taxon>
        <taxon>Polyporales</taxon>
        <taxon>Phanerochaetaceae</taxon>
        <taxon>Phlebiopsis</taxon>
    </lineage>
</organism>
<dbReference type="CDD" id="cd09630">
    <property type="entry name" value="CDH_like_cytochrome"/>
    <property type="match status" value="1"/>
</dbReference>
<keyword evidence="11" id="KW-1185">Reference proteome</keyword>
<dbReference type="STRING" id="745531.A0A0C3S0N6"/>
<dbReference type="Pfam" id="PF03188">
    <property type="entry name" value="Cytochrom_B561"/>
    <property type="match status" value="1"/>
</dbReference>
<proteinExistence type="predicted"/>
<dbReference type="HOGENOM" id="CLU_038404_0_0_1"/>
<evidence type="ECO:0000256" key="1">
    <source>
        <dbReference type="ARBA" id="ARBA00004370"/>
    </source>
</evidence>
<reference evidence="10 11" key="1">
    <citation type="journal article" date="2014" name="PLoS Genet.">
        <title>Analysis of the Phlebiopsis gigantea genome, transcriptome and secretome provides insight into its pioneer colonization strategies of wood.</title>
        <authorList>
            <person name="Hori C."/>
            <person name="Ishida T."/>
            <person name="Igarashi K."/>
            <person name="Samejima M."/>
            <person name="Suzuki H."/>
            <person name="Master E."/>
            <person name="Ferreira P."/>
            <person name="Ruiz-Duenas F.J."/>
            <person name="Held B."/>
            <person name="Canessa P."/>
            <person name="Larrondo L.F."/>
            <person name="Schmoll M."/>
            <person name="Druzhinina I.S."/>
            <person name="Kubicek C.P."/>
            <person name="Gaskell J.A."/>
            <person name="Kersten P."/>
            <person name="St John F."/>
            <person name="Glasner J."/>
            <person name="Sabat G."/>
            <person name="Splinter BonDurant S."/>
            <person name="Syed K."/>
            <person name="Yadav J."/>
            <person name="Mgbeahuruike A.C."/>
            <person name="Kovalchuk A."/>
            <person name="Asiegbu F.O."/>
            <person name="Lackner G."/>
            <person name="Hoffmeister D."/>
            <person name="Rencoret J."/>
            <person name="Gutierrez A."/>
            <person name="Sun H."/>
            <person name="Lindquist E."/>
            <person name="Barry K."/>
            <person name="Riley R."/>
            <person name="Grigoriev I.V."/>
            <person name="Henrissat B."/>
            <person name="Kues U."/>
            <person name="Berka R.M."/>
            <person name="Martinez A.T."/>
            <person name="Covert S.F."/>
            <person name="Blanchette R.A."/>
            <person name="Cullen D."/>
        </authorList>
    </citation>
    <scope>NUCLEOTIDE SEQUENCE [LARGE SCALE GENOMIC DNA]</scope>
    <source>
        <strain evidence="10 11">11061_1 CR5-6</strain>
    </source>
</reference>
<keyword evidence="6 8" id="KW-0472">Membrane</keyword>
<dbReference type="PANTHER" id="PTHR47797">
    <property type="entry name" value="DEHYDROGENASE, PUTATIVE (AFU_ORTHOLOGUE AFUA_8G05805)-RELATED"/>
    <property type="match status" value="1"/>
</dbReference>
<dbReference type="Proteomes" id="UP000053257">
    <property type="component" value="Unassembled WGS sequence"/>
</dbReference>
<name>A0A0C3S0N6_PHLG1</name>
<dbReference type="SMART" id="SM00664">
    <property type="entry name" value="DoH"/>
    <property type="match status" value="1"/>
</dbReference>